<evidence type="ECO:0000313" key="1">
    <source>
        <dbReference type="EMBL" id="KAF5845969.1"/>
    </source>
</evidence>
<protein>
    <submittedName>
        <fullName evidence="1">Uncharacterized protein</fullName>
    </submittedName>
</protein>
<organism evidence="1 2">
    <name type="scientific">Cochliobolus sativus</name>
    <name type="common">Common root rot and spot blotch fungus</name>
    <name type="synonym">Bipolaris sorokiniana</name>
    <dbReference type="NCBI Taxonomy" id="45130"/>
    <lineage>
        <taxon>Eukaryota</taxon>
        <taxon>Fungi</taxon>
        <taxon>Dikarya</taxon>
        <taxon>Ascomycota</taxon>
        <taxon>Pezizomycotina</taxon>
        <taxon>Dothideomycetes</taxon>
        <taxon>Pleosporomycetidae</taxon>
        <taxon>Pleosporales</taxon>
        <taxon>Pleosporineae</taxon>
        <taxon>Pleosporaceae</taxon>
        <taxon>Bipolaris</taxon>
    </lineage>
</organism>
<evidence type="ECO:0000313" key="2">
    <source>
        <dbReference type="Proteomes" id="UP000624244"/>
    </source>
</evidence>
<dbReference type="AlphaFoldDB" id="A0A8H6DS15"/>
<dbReference type="EMBL" id="WNKQ01000017">
    <property type="protein sequence ID" value="KAF5845969.1"/>
    <property type="molecule type" value="Genomic_DNA"/>
</dbReference>
<accession>A0A8H6DS15</accession>
<gene>
    <name evidence="1" type="ORF">GGP41_008396</name>
</gene>
<name>A0A8H6DS15_COCSA</name>
<comment type="caution">
    <text evidence="1">The sequence shown here is derived from an EMBL/GenBank/DDBJ whole genome shotgun (WGS) entry which is preliminary data.</text>
</comment>
<reference evidence="1" key="1">
    <citation type="submission" date="2019-11" db="EMBL/GenBank/DDBJ databases">
        <title>Bipolaris sorokiniana Genome sequencing.</title>
        <authorList>
            <person name="Wang H."/>
        </authorList>
    </citation>
    <scope>NUCLEOTIDE SEQUENCE</scope>
</reference>
<proteinExistence type="predicted"/>
<dbReference type="Proteomes" id="UP000624244">
    <property type="component" value="Unassembled WGS sequence"/>
</dbReference>
<sequence length="94" mass="10851">MLEYIYWDVKTQLEDIFLRVDLEICIGVFVSCAFDFRELIGDEVEGLVGVMDSLNRNNWSSLHVVTRNGSYISLNYRNGKDVMSLLLDKRGDKV</sequence>